<dbReference type="GO" id="GO:0016811">
    <property type="term" value="F:hydrolase activity, acting on carbon-nitrogen (but not peptide) bonds, in linear amides"/>
    <property type="evidence" value="ECO:0007669"/>
    <property type="project" value="UniProtKB-ARBA"/>
</dbReference>
<dbReference type="RefSeq" id="WP_095511820.1">
    <property type="nucleotide sequence ID" value="NZ_MQWD01000001.1"/>
</dbReference>
<protein>
    <recommendedName>
        <fullName evidence="7">Glycosylasparaginase</fullName>
    </recommendedName>
</protein>
<feature type="binding site" evidence="2">
    <location>
        <begin position="239"/>
        <end position="242"/>
    </location>
    <ligand>
        <name>substrate</name>
    </ligand>
</feature>
<organism evidence="5 6">
    <name type="scientific">Rubrivirga marina</name>
    <dbReference type="NCBI Taxonomy" id="1196024"/>
    <lineage>
        <taxon>Bacteria</taxon>
        <taxon>Pseudomonadati</taxon>
        <taxon>Rhodothermota</taxon>
        <taxon>Rhodothermia</taxon>
        <taxon>Rhodothermales</taxon>
        <taxon>Rubricoccaceae</taxon>
        <taxon>Rubrivirga</taxon>
    </lineage>
</organism>
<dbReference type="PROSITE" id="PS51318">
    <property type="entry name" value="TAT"/>
    <property type="match status" value="1"/>
</dbReference>
<evidence type="ECO:0000256" key="4">
    <source>
        <dbReference type="SAM" id="SignalP"/>
    </source>
</evidence>
<dbReference type="EMBL" id="MQWD01000001">
    <property type="protein sequence ID" value="PAP78142.1"/>
    <property type="molecule type" value="Genomic_DNA"/>
</dbReference>
<sequence>MNRRDLLRSGAALGALAALPRTATAAVRPAAPVVVATWDNRIAAAAAWDVLRSGGWALDAAEAAARVPEADPDDHSVGLGGHPDRDGRVTLDACVMDERHRCGAVAAVEDVLHPVSLARMVMERTPHVMLVGEGAREFALSQGVEPVDLLTPEAEAAWREWMETAEYAPAVNSERRDRPSGHADDHDTIGVLALDADGRLCGTCTTSGLAYKMRGRVGDSPILGAGLFVDGGTGGAVATGHGEEVIRVAGASAAVEALRHGRSAQDAAWSVVERIARVTPSDPEAIQIGVLVLGPDGEVGAAGLQPGFNYVVTRPDADPAPDAVGEVTHREPVEGGLTFLIEAPSVRG</sequence>
<evidence type="ECO:0000313" key="5">
    <source>
        <dbReference type="EMBL" id="PAP78142.1"/>
    </source>
</evidence>
<dbReference type="InterPro" id="IPR006311">
    <property type="entry name" value="TAT_signal"/>
</dbReference>
<feature type="site" description="Cleavage; by autolysis" evidence="3">
    <location>
        <begin position="187"/>
        <end position="188"/>
    </location>
</feature>
<reference evidence="5 6" key="1">
    <citation type="submission" date="2016-11" db="EMBL/GenBank/DDBJ databases">
        <title>Study of marine rhodopsin-containing bacteria.</title>
        <authorList>
            <person name="Yoshizawa S."/>
            <person name="Kumagai Y."/>
            <person name="Kogure K."/>
        </authorList>
    </citation>
    <scope>NUCLEOTIDE SEQUENCE [LARGE SCALE GENOMIC DNA]</scope>
    <source>
        <strain evidence="5 6">SAORIC-28</strain>
    </source>
</reference>
<dbReference type="SUPFAM" id="SSF56235">
    <property type="entry name" value="N-terminal nucleophile aminohydrolases (Ntn hydrolases)"/>
    <property type="match status" value="1"/>
</dbReference>
<evidence type="ECO:0000256" key="1">
    <source>
        <dbReference type="PIRSR" id="PIRSR600246-1"/>
    </source>
</evidence>
<gene>
    <name evidence="5" type="ORF">BSZ37_17730</name>
</gene>
<dbReference type="AlphaFoldDB" id="A0A271J3Q9"/>
<evidence type="ECO:0008006" key="7">
    <source>
        <dbReference type="Google" id="ProtNLM"/>
    </source>
</evidence>
<dbReference type="PANTHER" id="PTHR10188:SF6">
    <property type="entry name" value="N(4)-(BETA-N-ACETYLGLUCOSAMINYL)-L-ASPARAGINASE"/>
    <property type="match status" value="1"/>
</dbReference>
<keyword evidence="6" id="KW-1185">Reference proteome</keyword>
<dbReference type="InterPro" id="IPR000246">
    <property type="entry name" value="Peptidase_T2"/>
</dbReference>
<dbReference type="GO" id="GO:0005737">
    <property type="term" value="C:cytoplasm"/>
    <property type="evidence" value="ECO:0007669"/>
    <property type="project" value="TreeGrafter"/>
</dbReference>
<feature type="signal peptide" evidence="4">
    <location>
        <begin position="1"/>
        <end position="25"/>
    </location>
</feature>
<name>A0A271J3Q9_9BACT</name>
<dbReference type="Gene3D" id="3.60.20.30">
    <property type="entry name" value="(Glycosyl)asparaginase"/>
    <property type="match status" value="1"/>
</dbReference>
<comment type="caution">
    <text evidence="5">The sequence shown here is derived from an EMBL/GenBank/DDBJ whole genome shotgun (WGS) entry which is preliminary data.</text>
</comment>
<evidence type="ECO:0000313" key="6">
    <source>
        <dbReference type="Proteomes" id="UP000216339"/>
    </source>
</evidence>
<keyword evidence="4" id="KW-0732">Signal</keyword>
<accession>A0A271J3Q9</accession>
<dbReference type="OrthoDB" id="9780217at2"/>
<feature type="chain" id="PRO_5013261507" description="Glycosylasparaginase" evidence="4">
    <location>
        <begin position="26"/>
        <end position="348"/>
    </location>
</feature>
<dbReference type="InterPro" id="IPR029055">
    <property type="entry name" value="Ntn_hydrolases_N"/>
</dbReference>
<feature type="active site" description="Nucleophile" evidence="1">
    <location>
        <position position="188"/>
    </location>
</feature>
<proteinExistence type="predicted"/>
<dbReference type="PANTHER" id="PTHR10188">
    <property type="entry name" value="L-ASPARAGINASE"/>
    <property type="match status" value="1"/>
</dbReference>
<dbReference type="Pfam" id="PF01112">
    <property type="entry name" value="Asparaginase_2"/>
    <property type="match status" value="1"/>
</dbReference>
<feature type="binding site" evidence="2">
    <location>
        <begin position="216"/>
        <end position="219"/>
    </location>
    <ligand>
        <name>substrate</name>
    </ligand>
</feature>
<evidence type="ECO:0000256" key="3">
    <source>
        <dbReference type="PIRSR" id="PIRSR600246-3"/>
    </source>
</evidence>
<evidence type="ECO:0000256" key="2">
    <source>
        <dbReference type="PIRSR" id="PIRSR600246-2"/>
    </source>
</evidence>
<dbReference type="Proteomes" id="UP000216339">
    <property type="component" value="Unassembled WGS sequence"/>
</dbReference>